<evidence type="ECO:0000259" key="1">
    <source>
        <dbReference type="Pfam" id="PF07715"/>
    </source>
</evidence>
<dbReference type="RefSeq" id="WP_169662344.1">
    <property type="nucleotide sequence ID" value="NZ_CP076133.1"/>
</dbReference>
<dbReference type="KEGG" id="fya:KMW28_21310"/>
<organism evidence="2 3">
    <name type="scientific">Flammeovirga yaeyamensis</name>
    <dbReference type="NCBI Taxonomy" id="367791"/>
    <lineage>
        <taxon>Bacteria</taxon>
        <taxon>Pseudomonadati</taxon>
        <taxon>Bacteroidota</taxon>
        <taxon>Cytophagia</taxon>
        <taxon>Cytophagales</taxon>
        <taxon>Flammeovirgaceae</taxon>
        <taxon>Flammeovirga</taxon>
    </lineage>
</organism>
<name>A0AAX1NBN9_9BACT</name>
<accession>A0AAX1NBN9</accession>
<dbReference type="Pfam" id="PF13715">
    <property type="entry name" value="CarbopepD_reg_2"/>
    <property type="match status" value="1"/>
</dbReference>
<proteinExistence type="predicted"/>
<keyword evidence="2" id="KW-0675">Receptor</keyword>
<dbReference type="AlphaFoldDB" id="A0AAX1NBN9"/>
<dbReference type="EMBL" id="CP076133">
    <property type="protein sequence ID" value="QWG04963.1"/>
    <property type="molecule type" value="Genomic_DNA"/>
</dbReference>
<feature type="domain" description="TonB-dependent receptor plug" evidence="1">
    <location>
        <begin position="130"/>
        <end position="215"/>
    </location>
</feature>
<dbReference type="SUPFAM" id="SSF49464">
    <property type="entry name" value="Carboxypeptidase regulatory domain-like"/>
    <property type="match status" value="1"/>
</dbReference>
<dbReference type="SUPFAM" id="SSF56935">
    <property type="entry name" value="Porins"/>
    <property type="match status" value="1"/>
</dbReference>
<dbReference type="Proteomes" id="UP000678679">
    <property type="component" value="Chromosome 2"/>
</dbReference>
<keyword evidence="3" id="KW-1185">Reference proteome</keyword>
<protein>
    <submittedName>
        <fullName evidence="2">TonB-dependent receptor</fullName>
    </submittedName>
</protein>
<gene>
    <name evidence="2" type="ORF">KMW28_21310</name>
</gene>
<evidence type="ECO:0000313" key="2">
    <source>
        <dbReference type="EMBL" id="QWG04963.1"/>
    </source>
</evidence>
<dbReference type="InterPro" id="IPR008969">
    <property type="entry name" value="CarboxyPept-like_regulatory"/>
</dbReference>
<dbReference type="Pfam" id="PF07715">
    <property type="entry name" value="Plug"/>
    <property type="match status" value="1"/>
</dbReference>
<reference evidence="2 3" key="1">
    <citation type="submission" date="2021-05" db="EMBL/GenBank/DDBJ databases">
        <title>Comparative genomic studies on the polysaccharide-degrading batcterial strains of the Flammeovirga genus.</title>
        <authorList>
            <person name="Zewei F."/>
            <person name="Zheng Z."/>
            <person name="Yu L."/>
            <person name="Ruyue G."/>
            <person name="Yanhong M."/>
            <person name="Yuanyuan C."/>
            <person name="Jingyan G."/>
            <person name="Wenjun H."/>
        </authorList>
    </citation>
    <scope>NUCLEOTIDE SEQUENCE [LARGE SCALE GENOMIC DNA]</scope>
    <source>
        <strain evidence="2 3">NBRC:100898</strain>
    </source>
</reference>
<evidence type="ECO:0000313" key="3">
    <source>
        <dbReference type="Proteomes" id="UP000678679"/>
    </source>
</evidence>
<dbReference type="InterPro" id="IPR012910">
    <property type="entry name" value="Plug_dom"/>
</dbReference>
<sequence>MKKLVLFLAIQLFLIVPSIAQSLFFGEVKDESGTPIPFANVYLKEQLEGGSTDLEGKFRFSVDKVNSTALMISALGFKEKEILLVEGKYQFIITLIAKSTELDEVQIVAQKQKSLEEVAALKMTGMDVVLNASANGDLYQALQTMPGTSKVGDQTGLFVRGGDASETQTIIDGTVATHPFLGDTPNMPSRGKFDPFMFKGTSFSTGGYSAEYGQSLSSILLLETEGIPEKTSSSANLHFAGVGATHTQVWDEKTALMGGLTYNNLVPYFSVTPQNTDWLKMPEALNANAAFRHKTKGGMYKMYSQFGHGKVGLNVFNAEDPKSPLPFYRTGNDLYINNSYKGSLIGNWGIHAGLSINSRQADVEVGPFQYVENTSSVIGKTTFSNSLGKKIDFIIGTEYRNDRDYIQNNWLEDHLTSVYSEFTYSILPKVTLRVGARGEYSSLLKKTNLAPRSSLLFELGEFNQLTLGYGSFYQKGKPELLARNNNVDFQKSNHYLMNFKREIFGRTFRAEVYYKTYDQLLKFDNEKITNNGHGFARGIDLFWRDETSIGFLDYWVTYSFVDSKRDYLHFPELSTPTFVSKHNVNIIANFKIPSLRLQPGLTYSYASGRTFENPNSEIFLADRTKDYHNLDVAVNYNTTILGNFAVVFASFSNVLGFDQVYGYDYSVDGSVRAERLPSSKQSVFLGLFVTIE</sequence>